<dbReference type="RefSeq" id="WP_324718257.1">
    <property type="nucleotide sequence ID" value="NZ_CP141615.1"/>
</dbReference>
<evidence type="ECO:0000259" key="2">
    <source>
        <dbReference type="Pfam" id="PF00586"/>
    </source>
</evidence>
<dbReference type="InterPro" id="IPR006283">
    <property type="entry name" value="ThiL-like"/>
</dbReference>
<feature type="binding site" evidence="1">
    <location>
        <position position="222"/>
    </location>
    <ligand>
        <name>Mg(2+)</name>
        <dbReference type="ChEBI" id="CHEBI:18420"/>
        <label>3</label>
    </ligand>
</feature>
<feature type="binding site" evidence="1">
    <location>
        <position position="35"/>
    </location>
    <ligand>
        <name>Mg(2+)</name>
        <dbReference type="ChEBI" id="CHEBI:18420"/>
        <label>3</label>
    </ligand>
</feature>
<feature type="binding site" evidence="1">
    <location>
        <position position="81"/>
    </location>
    <ligand>
        <name>Mg(2+)</name>
        <dbReference type="ChEBI" id="CHEBI:18420"/>
        <label>2</label>
    </ligand>
</feature>
<feature type="binding site" evidence="1">
    <location>
        <position position="111"/>
    </location>
    <ligand>
        <name>ATP</name>
        <dbReference type="ChEBI" id="CHEBI:30616"/>
    </ligand>
</feature>
<feature type="binding site" evidence="1">
    <location>
        <position position="154"/>
    </location>
    <ligand>
        <name>ATP</name>
        <dbReference type="ChEBI" id="CHEBI:30616"/>
    </ligand>
</feature>
<evidence type="ECO:0000313" key="4">
    <source>
        <dbReference type="EMBL" id="WRP18987.1"/>
    </source>
</evidence>
<dbReference type="EMBL" id="CP141615">
    <property type="protein sequence ID" value="WRP18987.1"/>
    <property type="molecule type" value="Genomic_DNA"/>
</dbReference>
<gene>
    <name evidence="1 4" type="primary">thiL</name>
    <name evidence="4" type="ORF">U7230_14230</name>
</gene>
<feature type="binding site" evidence="1">
    <location>
        <position position="275"/>
    </location>
    <ligand>
        <name>substrate</name>
    </ligand>
</feature>
<sequence>MSHPVSGLGEFALIRRLAARLGPARRDVVVGIGDDVAAVEVRADRYLLMTCDAQVEGVHFLPGVTPPERVGRKAAAVNLSDIAAAGGRPTHFLVSLLLPPDTAVEWMEAAYDGIAHEAALFGADVVGGNVARAGQLALDLTLLGEVERDRIVRRAGARPGDLVLVTGSPGMARAGLALLKQPAPGLADEERRRLVDAYQLPVPRIREARAMGDVGGVTAMIDVSDGLAADLGHICDESGVGLRLLARSLPVDEGMGRLARSLGVDPLEWVLGGGDDYELALTARPGRAEALQRAVHDATGTPLTVIGEIVPREAGRHLVLDGGQEVPLTVAGWEHFGAGHP</sequence>
<dbReference type="SUPFAM" id="SSF56042">
    <property type="entry name" value="PurM C-terminal domain-like"/>
    <property type="match status" value="1"/>
</dbReference>
<feature type="binding site" evidence="1">
    <location>
        <position position="224"/>
    </location>
    <ligand>
        <name>ATP</name>
        <dbReference type="ChEBI" id="CHEBI:30616"/>
    </ligand>
</feature>
<dbReference type="Pfam" id="PF02769">
    <property type="entry name" value="AIRS_C"/>
    <property type="match status" value="1"/>
</dbReference>
<dbReference type="InterPro" id="IPR036676">
    <property type="entry name" value="PurM-like_C_sf"/>
</dbReference>
<dbReference type="Gene3D" id="3.30.1330.10">
    <property type="entry name" value="PurM-like, N-terminal domain"/>
    <property type="match status" value="1"/>
</dbReference>
<feature type="binding site" evidence="1">
    <location>
        <position position="81"/>
    </location>
    <ligand>
        <name>Mg(2+)</name>
        <dbReference type="ChEBI" id="CHEBI:18420"/>
        <label>4</label>
    </ligand>
</feature>
<dbReference type="PIRSF" id="PIRSF005303">
    <property type="entry name" value="Thiam_monoph_kin"/>
    <property type="match status" value="1"/>
</dbReference>
<evidence type="ECO:0000259" key="3">
    <source>
        <dbReference type="Pfam" id="PF02769"/>
    </source>
</evidence>
<dbReference type="NCBIfam" id="TIGR01379">
    <property type="entry name" value="thiL"/>
    <property type="match status" value="1"/>
</dbReference>
<keyword evidence="5" id="KW-1185">Reference proteome</keyword>
<dbReference type="InterPro" id="IPR036921">
    <property type="entry name" value="PurM-like_N_sf"/>
</dbReference>
<keyword evidence="1 4" id="KW-0418">Kinase</keyword>
<dbReference type="InterPro" id="IPR010918">
    <property type="entry name" value="PurM-like_C_dom"/>
</dbReference>
<keyword evidence="1" id="KW-0460">Magnesium</keyword>
<keyword evidence="1" id="KW-0784">Thiamine biosynthesis</keyword>
<dbReference type="EC" id="2.7.4.16" evidence="1"/>
<keyword evidence="1" id="KW-0547">Nucleotide-binding</keyword>
<feature type="domain" description="PurM-like N-terminal" evidence="2">
    <location>
        <begin position="33"/>
        <end position="146"/>
    </location>
</feature>
<protein>
    <recommendedName>
        <fullName evidence="1">Thiamine-monophosphate kinase</fullName>
        <shortName evidence="1">TMP kinase</shortName>
        <shortName evidence="1">Thiamine-phosphate kinase</shortName>
        <ecNumber evidence="1">2.7.4.16</ecNumber>
    </recommendedName>
</protein>
<dbReference type="HAMAP" id="MF_02128">
    <property type="entry name" value="TMP_kinase"/>
    <property type="match status" value="1"/>
</dbReference>
<dbReference type="CDD" id="cd02194">
    <property type="entry name" value="ThiL"/>
    <property type="match status" value="1"/>
</dbReference>
<dbReference type="PANTHER" id="PTHR30270:SF0">
    <property type="entry name" value="THIAMINE-MONOPHOSPHATE KINASE"/>
    <property type="match status" value="1"/>
</dbReference>
<feature type="binding site" evidence="1">
    <location>
        <position position="52"/>
    </location>
    <ligand>
        <name>Mg(2+)</name>
        <dbReference type="ChEBI" id="CHEBI:18420"/>
        <label>1</label>
    </ligand>
</feature>
<comment type="catalytic activity">
    <reaction evidence="1">
        <text>thiamine phosphate + ATP = thiamine diphosphate + ADP</text>
        <dbReference type="Rhea" id="RHEA:15913"/>
        <dbReference type="ChEBI" id="CHEBI:30616"/>
        <dbReference type="ChEBI" id="CHEBI:37575"/>
        <dbReference type="ChEBI" id="CHEBI:58937"/>
        <dbReference type="ChEBI" id="CHEBI:456216"/>
        <dbReference type="EC" id="2.7.4.16"/>
    </reaction>
</comment>
<proteinExistence type="inferred from homology"/>
<comment type="caution">
    <text evidence="1">Lacks conserved residue(s) required for the propagation of feature annotation.</text>
</comment>
<comment type="pathway">
    <text evidence="1">Cofactor biosynthesis; thiamine diphosphate biosynthesis; thiamine diphosphate from thiamine phosphate: step 1/1.</text>
</comment>
<evidence type="ECO:0000256" key="1">
    <source>
        <dbReference type="HAMAP-Rule" id="MF_02128"/>
    </source>
</evidence>
<keyword evidence="1" id="KW-0067">ATP-binding</keyword>
<feature type="domain" description="PurM-like C-terminal" evidence="3">
    <location>
        <begin position="158"/>
        <end position="315"/>
    </location>
</feature>
<feature type="binding site" evidence="1">
    <location>
        <position position="129"/>
    </location>
    <ligand>
        <name>Mg(2+)</name>
        <dbReference type="ChEBI" id="CHEBI:18420"/>
        <label>1</label>
    </ligand>
</feature>
<feature type="binding site" evidence="1">
    <location>
        <position position="52"/>
    </location>
    <ligand>
        <name>Mg(2+)</name>
        <dbReference type="ChEBI" id="CHEBI:18420"/>
        <label>2</label>
    </ligand>
</feature>
<feature type="binding site" evidence="1">
    <location>
        <position position="225"/>
    </location>
    <ligand>
        <name>Mg(2+)</name>
        <dbReference type="ChEBI" id="CHEBI:18420"/>
        <label>5</label>
    </ligand>
</feature>
<dbReference type="PANTHER" id="PTHR30270">
    <property type="entry name" value="THIAMINE-MONOPHOSPHATE KINASE"/>
    <property type="match status" value="1"/>
</dbReference>
<comment type="function">
    <text evidence="1">Catalyzes the ATP-dependent phosphorylation of thiamine-monophosphate (TMP) to form thiamine-pyrophosphate (TPP), the active form of vitamin B1.</text>
</comment>
<feature type="binding site" evidence="1">
    <location>
        <position position="50"/>
    </location>
    <ligand>
        <name>Mg(2+)</name>
        <dbReference type="ChEBI" id="CHEBI:18420"/>
        <label>4</label>
    </ligand>
</feature>
<dbReference type="Pfam" id="PF00586">
    <property type="entry name" value="AIRS"/>
    <property type="match status" value="1"/>
</dbReference>
<comment type="similarity">
    <text evidence="1">Belongs to the thiamine-monophosphate kinase family.</text>
</comment>
<accession>A0ABZ1C1N2</accession>
<keyword evidence="1 4" id="KW-0808">Transferase</keyword>
<reference evidence="4 5" key="1">
    <citation type="journal article" date="2024" name="Front. Microbiol.">
        <title>Novel thermophilic genera Geochorda gen. nov. and Carboxydochorda gen. nov. from the deep terrestrial subsurface reveal the ecophysiological diversity in the class Limnochordia.</title>
        <authorList>
            <person name="Karnachuk O.V."/>
            <person name="Lukina A.P."/>
            <person name="Avakyan M.R."/>
            <person name="Kadnikov V.V."/>
            <person name="Begmatov S."/>
            <person name="Beletsky A.V."/>
            <person name="Vlasova K.G."/>
            <person name="Novikov A.A."/>
            <person name="Shcherbakova V.A."/>
            <person name="Mardanov A.V."/>
            <person name="Ravin N.V."/>
        </authorList>
    </citation>
    <scope>NUCLEOTIDE SEQUENCE [LARGE SCALE GENOMIC DNA]</scope>
    <source>
        <strain evidence="4 5">L945</strain>
    </source>
</reference>
<dbReference type="Proteomes" id="UP001332192">
    <property type="component" value="Chromosome"/>
</dbReference>
<feature type="binding site" evidence="1">
    <location>
        <position position="81"/>
    </location>
    <ligand>
        <name>Mg(2+)</name>
        <dbReference type="ChEBI" id="CHEBI:18420"/>
        <label>3</label>
    </ligand>
</feature>
<evidence type="ECO:0000313" key="5">
    <source>
        <dbReference type="Proteomes" id="UP001332192"/>
    </source>
</evidence>
<dbReference type="InterPro" id="IPR016188">
    <property type="entry name" value="PurM-like_N"/>
</dbReference>
<feature type="binding site" evidence="1">
    <location>
        <position position="333"/>
    </location>
    <ligand>
        <name>substrate</name>
    </ligand>
</feature>
<feature type="binding site" evidence="1">
    <location>
        <position position="59"/>
    </location>
    <ligand>
        <name>substrate</name>
    </ligand>
</feature>
<feature type="binding site" evidence="1">
    <location>
        <position position="35"/>
    </location>
    <ligand>
        <name>Mg(2+)</name>
        <dbReference type="ChEBI" id="CHEBI:18420"/>
        <label>4</label>
    </ligand>
</feature>
<keyword evidence="1" id="KW-0479">Metal-binding</keyword>
<name>A0ABZ1C1N2_9FIRM</name>
<dbReference type="SUPFAM" id="SSF55326">
    <property type="entry name" value="PurM N-terminal domain-like"/>
    <property type="match status" value="1"/>
</dbReference>
<comment type="miscellaneous">
    <text evidence="1">Reaction mechanism of ThiL seems to utilize a direct, inline transfer of the gamma-phosphate of ATP to TMP rather than a phosphorylated enzyme intermediate.</text>
</comment>
<dbReference type="Gene3D" id="3.90.650.10">
    <property type="entry name" value="PurM-like C-terminal domain"/>
    <property type="match status" value="1"/>
</dbReference>
<organism evidence="4 5">
    <name type="scientific">Carboxydichorda subterranea</name>
    <dbReference type="NCBI Taxonomy" id="3109565"/>
    <lineage>
        <taxon>Bacteria</taxon>
        <taxon>Bacillati</taxon>
        <taxon>Bacillota</taxon>
        <taxon>Limnochordia</taxon>
        <taxon>Limnochordales</taxon>
        <taxon>Geochordaceae</taxon>
        <taxon>Carboxydichorda</taxon>
    </lineage>
</organism>
<feature type="binding site" evidence="1">
    <location>
        <begin position="128"/>
        <end position="129"/>
    </location>
    <ligand>
        <name>ATP</name>
        <dbReference type="ChEBI" id="CHEBI:30616"/>
    </ligand>
</feature>
<dbReference type="GO" id="GO:0009030">
    <property type="term" value="F:thiamine-phosphate kinase activity"/>
    <property type="evidence" value="ECO:0007669"/>
    <property type="project" value="UniProtKB-EC"/>
</dbReference>